<protein>
    <submittedName>
        <fullName evidence="10">Maltose/maltodextrin ABC transporter permease protein MalG</fullName>
    </submittedName>
</protein>
<dbReference type="eggNOG" id="COG3833">
    <property type="taxonomic scope" value="Bacteria"/>
</dbReference>
<feature type="transmembrane region" description="Helical" evidence="8">
    <location>
        <begin position="161"/>
        <end position="182"/>
    </location>
</feature>
<dbReference type="AlphaFoldDB" id="A0A090QN59"/>
<sequence>MDKTITLNEPAKAASPLNRHMITKNLGLVFSYAFLISMAVVIIYPILVTLMSAFNVSNTLYSTSFFPENFSLTENFVSLFNDTPYLSWYRNTFLVSLITMVLSTAIVTVSGFVYSRYRYKSRKSALMSLLIIQIIPSGSGLIALYAIASSIGIYSSEHATLYTYIFMILIYTTGGITMNTILMKGYYDSIPRALDESAKIDGATQMQIFTEILLPLVKPMIMVIAIFCFLGPIGDIIMPKFLIASMSSEAKTLAVGLMGLINNIKESNYNVFAAGAVLAAIPPVVVFYKFQDYIVGGLTSGGVKG</sequence>
<dbReference type="GO" id="GO:0005886">
    <property type="term" value="C:plasma membrane"/>
    <property type="evidence" value="ECO:0007669"/>
    <property type="project" value="UniProtKB-SubCell"/>
</dbReference>
<evidence type="ECO:0000256" key="4">
    <source>
        <dbReference type="ARBA" id="ARBA00022475"/>
    </source>
</evidence>
<evidence type="ECO:0000259" key="9">
    <source>
        <dbReference type="PROSITE" id="PS50928"/>
    </source>
</evidence>
<evidence type="ECO:0000256" key="5">
    <source>
        <dbReference type="ARBA" id="ARBA00022692"/>
    </source>
</evidence>
<dbReference type="CDD" id="cd06261">
    <property type="entry name" value="TM_PBP2"/>
    <property type="match status" value="1"/>
</dbReference>
<evidence type="ECO:0000256" key="7">
    <source>
        <dbReference type="ARBA" id="ARBA00023136"/>
    </source>
</evidence>
<feature type="transmembrane region" description="Helical" evidence="8">
    <location>
        <begin position="29"/>
        <end position="54"/>
    </location>
</feature>
<keyword evidence="4" id="KW-1003">Cell membrane</keyword>
<dbReference type="PANTHER" id="PTHR32243:SF34">
    <property type="entry name" value="GALACTOOLIGOSACCHARIDES TRANSPORT SYSTEM PERMEASE PROTEIN GANQ"/>
    <property type="match status" value="1"/>
</dbReference>
<dbReference type="InterPro" id="IPR035906">
    <property type="entry name" value="MetI-like_sf"/>
</dbReference>
<dbReference type="InterPro" id="IPR050901">
    <property type="entry name" value="BP-dep_ABC_trans_perm"/>
</dbReference>
<evidence type="ECO:0000256" key="6">
    <source>
        <dbReference type="ARBA" id="ARBA00022989"/>
    </source>
</evidence>
<evidence type="ECO:0000256" key="8">
    <source>
        <dbReference type="RuleBase" id="RU363032"/>
    </source>
</evidence>
<accession>A0A090QN59</accession>
<dbReference type="Pfam" id="PF00528">
    <property type="entry name" value="BPD_transp_1"/>
    <property type="match status" value="1"/>
</dbReference>
<comment type="subcellular location">
    <subcellularLocation>
        <location evidence="1 8">Cell membrane</location>
        <topology evidence="1 8">Multi-pass membrane protein</topology>
    </subcellularLocation>
</comment>
<dbReference type="SUPFAM" id="SSF161098">
    <property type="entry name" value="MetI-like"/>
    <property type="match status" value="1"/>
</dbReference>
<gene>
    <name evidence="10" type="ORF">JCM19237_1033</name>
</gene>
<evidence type="ECO:0000313" key="11">
    <source>
        <dbReference type="Proteomes" id="UP000029227"/>
    </source>
</evidence>
<comment type="caution">
    <text evidence="10">The sequence shown here is derived from an EMBL/GenBank/DDBJ whole genome shotgun (WGS) entry which is preliminary data.</text>
</comment>
<dbReference type="Proteomes" id="UP000029227">
    <property type="component" value="Unassembled WGS sequence"/>
</dbReference>
<keyword evidence="7 8" id="KW-0472">Membrane</keyword>
<evidence type="ECO:0000256" key="3">
    <source>
        <dbReference type="ARBA" id="ARBA00022448"/>
    </source>
</evidence>
<dbReference type="GO" id="GO:0015423">
    <property type="term" value="F:ABC-type maltose transporter activity"/>
    <property type="evidence" value="ECO:0007669"/>
    <property type="project" value="TreeGrafter"/>
</dbReference>
<dbReference type="Gene3D" id="1.10.3720.10">
    <property type="entry name" value="MetI-like"/>
    <property type="match status" value="1"/>
</dbReference>
<evidence type="ECO:0000313" key="10">
    <source>
        <dbReference type="EMBL" id="GAL04361.1"/>
    </source>
</evidence>
<reference evidence="10 11" key="1">
    <citation type="journal article" date="2014" name="Genome Announc.">
        <title>Draft Genome Sequences of Two Vibrionaceae Species, Vibrio ponticus C121 and Photobacterium aphoticum C119, Isolated as Coral Reef Microbiota.</title>
        <authorList>
            <person name="Al-saari N."/>
            <person name="Meirelles P.M."/>
            <person name="Mino S."/>
            <person name="Suda W."/>
            <person name="Oshima K."/>
            <person name="Hattori M."/>
            <person name="Ohkuma M."/>
            <person name="Thompson F.L."/>
            <person name="Gomez-Gil B."/>
            <person name="Sawabe T."/>
            <person name="Sawabe T."/>
        </authorList>
    </citation>
    <scope>NUCLEOTIDE SEQUENCE [LARGE SCALE GENOMIC DNA]</scope>
    <source>
        <strain evidence="10 11">JCM 19237</strain>
    </source>
</reference>
<evidence type="ECO:0000256" key="1">
    <source>
        <dbReference type="ARBA" id="ARBA00004651"/>
    </source>
</evidence>
<dbReference type="EMBL" id="BBMN01000004">
    <property type="protein sequence ID" value="GAL04361.1"/>
    <property type="molecule type" value="Genomic_DNA"/>
</dbReference>
<dbReference type="STRING" id="754436.JCM19237_1033"/>
<organism evidence="10 11">
    <name type="scientific">Photobacterium aphoticum</name>
    <dbReference type="NCBI Taxonomy" id="754436"/>
    <lineage>
        <taxon>Bacteria</taxon>
        <taxon>Pseudomonadati</taxon>
        <taxon>Pseudomonadota</taxon>
        <taxon>Gammaproteobacteria</taxon>
        <taxon>Vibrionales</taxon>
        <taxon>Vibrionaceae</taxon>
        <taxon>Photobacterium</taxon>
    </lineage>
</organism>
<dbReference type="PANTHER" id="PTHR32243">
    <property type="entry name" value="MALTOSE TRANSPORT SYSTEM PERMEASE-RELATED"/>
    <property type="match status" value="1"/>
</dbReference>
<keyword evidence="5 8" id="KW-0812">Transmembrane</keyword>
<feature type="transmembrane region" description="Helical" evidence="8">
    <location>
        <begin position="93"/>
        <end position="114"/>
    </location>
</feature>
<name>A0A090QN59_9GAMM</name>
<feature type="domain" description="ABC transmembrane type-1" evidence="9">
    <location>
        <begin position="89"/>
        <end position="290"/>
    </location>
</feature>
<proteinExistence type="inferred from homology"/>
<feature type="transmembrane region" description="Helical" evidence="8">
    <location>
        <begin position="126"/>
        <end position="155"/>
    </location>
</feature>
<feature type="transmembrane region" description="Helical" evidence="8">
    <location>
        <begin position="216"/>
        <end position="238"/>
    </location>
</feature>
<keyword evidence="6 8" id="KW-1133">Transmembrane helix</keyword>
<evidence type="ECO:0000256" key="2">
    <source>
        <dbReference type="ARBA" id="ARBA00009047"/>
    </source>
</evidence>
<dbReference type="GO" id="GO:0042956">
    <property type="term" value="P:maltodextrin transmembrane transport"/>
    <property type="evidence" value="ECO:0007669"/>
    <property type="project" value="TreeGrafter"/>
</dbReference>
<dbReference type="InterPro" id="IPR000515">
    <property type="entry name" value="MetI-like"/>
</dbReference>
<dbReference type="PROSITE" id="PS50928">
    <property type="entry name" value="ABC_TM1"/>
    <property type="match status" value="1"/>
</dbReference>
<comment type="similarity">
    <text evidence="2">Belongs to the binding-protein-dependent transport system permease family. MalFG subfamily.</text>
</comment>
<keyword evidence="3 8" id="KW-0813">Transport</keyword>
<feature type="transmembrane region" description="Helical" evidence="8">
    <location>
        <begin position="269"/>
        <end position="288"/>
    </location>
</feature>